<dbReference type="Proteomes" id="UP000663832">
    <property type="component" value="Unassembled WGS sequence"/>
</dbReference>
<evidence type="ECO:0000313" key="3">
    <source>
        <dbReference type="EMBL" id="CAF1641675.1"/>
    </source>
</evidence>
<dbReference type="Proteomes" id="UP000663877">
    <property type="component" value="Unassembled WGS sequence"/>
</dbReference>
<evidence type="ECO:0000313" key="4">
    <source>
        <dbReference type="Proteomes" id="UP000663832"/>
    </source>
</evidence>
<dbReference type="GO" id="GO:0003824">
    <property type="term" value="F:catalytic activity"/>
    <property type="evidence" value="ECO:0007669"/>
    <property type="project" value="InterPro"/>
</dbReference>
<dbReference type="AlphaFoldDB" id="A0A815SK71"/>
<sequence length="522" mass="59908">RASFAQERIFLDEQIRFSSTGNNTNVYVIPLFYRVSSMNDHISISRLQHAFQSIVRKHQILRTALYLDAKGTIIQHCLDTGAIINDKKSSRFSIINLSDEEHEQNEIVKKILNQLDLFDLSIGHGINCHILRHHQSNHSFTHNDVDLLTKDDLMLFTIHHACFDGASTSIFLRDLSLAYQSDDSLSMDKNTLNYIDYSVHEHTMDMSLSRQFWYSQLEEYNIERSLSLPVDRQRSSTNQQRSGLASSAQITFDDEICTSFLNYASSHHLTLFQLGLSIFSVFLFKLSHGETDLCIGSINANRYRSELVNMIGMFVSTLPFRVKIDSQWSFDEVVKYVQEKCLSILQHSHYPLQNILNDLHLTQSNVSFLETMFDFITISNEVNDLCLSGVNLEQVSLNDSYEMAKFDFSLTFVYNSSSDDKQLSCSFVFSSDMFDETTVTVISGRFQHVLEQVFSSKSSTNCIDLYCTSISTVDLILPVEVNEVKNTIFCRQSGVLNDGKSTYYFMKLETFEVNVKVEKKTR</sequence>
<dbReference type="PANTHER" id="PTHR45527:SF1">
    <property type="entry name" value="FATTY ACID SYNTHASE"/>
    <property type="match status" value="1"/>
</dbReference>
<dbReference type="InterPro" id="IPR001242">
    <property type="entry name" value="Condensation_dom"/>
</dbReference>
<feature type="non-terminal residue" evidence="2">
    <location>
        <position position="1"/>
    </location>
</feature>
<dbReference type="GO" id="GO:0005829">
    <property type="term" value="C:cytosol"/>
    <property type="evidence" value="ECO:0007669"/>
    <property type="project" value="TreeGrafter"/>
</dbReference>
<dbReference type="EMBL" id="CAJNOM010003102">
    <property type="protein sequence ID" value="CAF1641675.1"/>
    <property type="molecule type" value="Genomic_DNA"/>
</dbReference>
<dbReference type="GO" id="GO:0044550">
    <property type="term" value="P:secondary metabolite biosynthetic process"/>
    <property type="evidence" value="ECO:0007669"/>
    <property type="project" value="TreeGrafter"/>
</dbReference>
<dbReference type="EMBL" id="CAJNOI010002776">
    <property type="protein sequence ID" value="CAF1491770.1"/>
    <property type="molecule type" value="Genomic_DNA"/>
</dbReference>
<name>A0A815SK71_9BILA</name>
<evidence type="ECO:0000313" key="2">
    <source>
        <dbReference type="EMBL" id="CAF1491770.1"/>
    </source>
</evidence>
<dbReference type="SUPFAM" id="SSF52777">
    <property type="entry name" value="CoA-dependent acyltransferases"/>
    <property type="match status" value="2"/>
</dbReference>
<dbReference type="PANTHER" id="PTHR45527">
    <property type="entry name" value="NONRIBOSOMAL PEPTIDE SYNTHETASE"/>
    <property type="match status" value="1"/>
</dbReference>
<proteinExistence type="predicted"/>
<dbReference type="GO" id="GO:0031177">
    <property type="term" value="F:phosphopantetheine binding"/>
    <property type="evidence" value="ECO:0007669"/>
    <property type="project" value="TreeGrafter"/>
</dbReference>
<evidence type="ECO:0000259" key="1">
    <source>
        <dbReference type="Pfam" id="PF00668"/>
    </source>
</evidence>
<dbReference type="Pfam" id="PF00668">
    <property type="entry name" value="Condensation"/>
    <property type="match status" value="1"/>
</dbReference>
<gene>
    <name evidence="2" type="ORF">BJG266_LOCUS42651</name>
    <name evidence="3" type="ORF">QVE165_LOCUS59536</name>
</gene>
<keyword evidence="4" id="KW-1185">Reference proteome</keyword>
<organism evidence="2 5">
    <name type="scientific">Adineta steineri</name>
    <dbReference type="NCBI Taxonomy" id="433720"/>
    <lineage>
        <taxon>Eukaryota</taxon>
        <taxon>Metazoa</taxon>
        <taxon>Spiralia</taxon>
        <taxon>Gnathifera</taxon>
        <taxon>Rotifera</taxon>
        <taxon>Eurotatoria</taxon>
        <taxon>Bdelloidea</taxon>
        <taxon>Adinetida</taxon>
        <taxon>Adinetidae</taxon>
        <taxon>Adineta</taxon>
    </lineage>
</organism>
<accession>A0A815SK71</accession>
<dbReference type="OrthoDB" id="416786at2759"/>
<reference evidence="2" key="1">
    <citation type="submission" date="2021-02" db="EMBL/GenBank/DDBJ databases">
        <authorList>
            <person name="Nowell W R."/>
        </authorList>
    </citation>
    <scope>NUCLEOTIDE SEQUENCE</scope>
</reference>
<comment type="caution">
    <text evidence="2">The sequence shown here is derived from an EMBL/GenBank/DDBJ whole genome shotgun (WGS) entry which is preliminary data.</text>
</comment>
<dbReference type="Gene3D" id="3.30.559.30">
    <property type="entry name" value="Nonribosomal peptide synthetase, condensation domain"/>
    <property type="match status" value="1"/>
</dbReference>
<dbReference type="InterPro" id="IPR023213">
    <property type="entry name" value="CAT-like_dom_sf"/>
</dbReference>
<feature type="domain" description="Condensation" evidence="1">
    <location>
        <begin position="3"/>
        <end position="456"/>
    </location>
</feature>
<dbReference type="GO" id="GO:0043041">
    <property type="term" value="P:amino acid activation for nonribosomal peptide biosynthetic process"/>
    <property type="evidence" value="ECO:0007669"/>
    <property type="project" value="TreeGrafter"/>
</dbReference>
<dbReference type="Gene3D" id="3.30.559.10">
    <property type="entry name" value="Chloramphenicol acetyltransferase-like domain"/>
    <property type="match status" value="1"/>
</dbReference>
<evidence type="ECO:0000313" key="5">
    <source>
        <dbReference type="Proteomes" id="UP000663877"/>
    </source>
</evidence>
<protein>
    <recommendedName>
        <fullName evidence="1">Condensation domain-containing protein</fullName>
    </recommendedName>
</protein>